<sequence>MISKQYIHQSIRLALDALSEQDKGSFSDASYTLDCYLALMEYLLSAIPNPHYFVKALSEKSPMVCIRLKQFSTQLEELKIKLIDELEEEDVH</sequence>
<proteinExistence type="predicted"/>
<organism evidence="1 2">
    <name type="scientific">Phakopsora pachyrhizi</name>
    <name type="common">Asian soybean rust disease fungus</name>
    <dbReference type="NCBI Taxonomy" id="170000"/>
    <lineage>
        <taxon>Eukaryota</taxon>
        <taxon>Fungi</taxon>
        <taxon>Dikarya</taxon>
        <taxon>Basidiomycota</taxon>
        <taxon>Pucciniomycotina</taxon>
        <taxon>Pucciniomycetes</taxon>
        <taxon>Pucciniales</taxon>
        <taxon>Phakopsoraceae</taxon>
        <taxon>Phakopsora</taxon>
    </lineage>
</organism>
<evidence type="ECO:0000313" key="2">
    <source>
        <dbReference type="Proteomes" id="UP001153365"/>
    </source>
</evidence>
<dbReference type="Proteomes" id="UP001153365">
    <property type="component" value="Unassembled WGS sequence"/>
</dbReference>
<reference evidence="1" key="1">
    <citation type="submission" date="2022-06" db="EMBL/GenBank/DDBJ databases">
        <authorList>
            <consortium name="SYNGENTA / RWTH Aachen University"/>
        </authorList>
    </citation>
    <scope>NUCLEOTIDE SEQUENCE</scope>
</reference>
<dbReference type="AlphaFoldDB" id="A0AAV0AXS7"/>
<protein>
    <submittedName>
        <fullName evidence="1">Uncharacterized protein</fullName>
    </submittedName>
</protein>
<keyword evidence="2" id="KW-1185">Reference proteome</keyword>
<evidence type="ECO:0000313" key="1">
    <source>
        <dbReference type="EMBL" id="CAH7673496.1"/>
    </source>
</evidence>
<dbReference type="EMBL" id="CALTRL010001717">
    <property type="protein sequence ID" value="CAH7673496.1"/>
    <property type="molecule type" value="Genomic_DNA"/>
</dbReference>
<gene>
    <name evidence="1" type="ORF">PPACK8108_LOCUS8355</name>
</gene>
<accession>A0AAV0AXS7</accession>
<name>A0AAV0AXS7_PHAPC</name>
<comment type="caution">
    <text evidence="1">The sequence shown here is derived from an EMBL/GenBank/DDBJ whole genome shotgun (WGS) entry which is preliminary data.</text>
</comment>